<comment type="subunit">
    <text evidence="2 15">Monomer.</text>
</comment>
<dbReference type="Pfam" id="PF01139">
    <property type="entry name" value="RtcB"/>
    <property type="match status" value="1"/>
</dbReference>
<comment type="function">
    <text evidence="9">Essential for tRNA splicing and maturation. Acts by directly joining spliced tRNA halves to mature-sized tRNAs. Joins RNA with 2',3'-cyclic-phosphate or 3'-phosphate ends to RNA with 5'-hydroxy ends.</text>
</comment>
<evidence type="ECO:0000256" key="15">
    <source>
        <dbReference type="RuleBase" id="RU371113"/>
    </source>
</evidence>
<dbReference type="GO" id="GO:0072669">
    <property type="term" value="C:tRNA-splicing ligase complex"/>
    <property type="evidence" value="ECO:0007669"/>
    <property type="project" value="TreeGrafter"/>
</dbReference>
<feature type="binding site" evidence="14">
    <location>
        <position position="336"/>
    </location>
    <ligand>
        <name>Mn(2+)</name>
        <dbReference type="ChEBI" id="CHEBI:29035"/>
        <label>2</label>
    </ligand>
</feature>
<dbReference type="InterPro" id="IPR036025">
    <property type="entry name" value="RtcB-like_sf"/>
</dbReference>
<dbReference type="EMBL" id="MIYU01000005">
    <property type="protein sequence ID" value="OIR19097.1"/>
    <property type="molecule type" value="Genomic_DNA"/>
</dbReference>
<keyword evidence="7 14" id="KW-0464">Manganese</keyword>
<feature type="binding site" evidence="13">
    <location>
        <begin position="210"/>
        <end position="214"/>
    </location>
    <ligand>
        <name>GMP</name>
        <dbReference type="ChEBI" id="CHEBI:58115"/>
    </ligand>
</feature>
<evidence type="ECO:0000313" key="17">
    <source>
        <dbReference type="Proteomes" id="UP000183815"/>
    </source>
</evidence>
<feature type="binding site" evidence="14">
    <location>
        <position position="242"/>
    </location>
    <ligand>
        <name>Mn(2+)</name>
        <dbReference type="ChEBI" id="CHEBI:29035"/>
        <label>2</label>
    </ligand>
</feature>
<organism evidence="16 17">
    <name type="scientific">Marine Group III euryarchaeote CG-Bathy1</name>
    <dbReference type="NCBI Taxonomy" id="1889001"/>
    <lineage>
        <taxon>Archaea</taxon>
        <taxon>Methanobacteriati</taxon>
        <taxon>Thermoplasmatota</taxon>
        <taxon>Thermoplasmata</taxon>
        <taxon>Candidatus Thermoprofundales</taxon>
    </lineage>
</organism>
<feature type="binding site" evidence="13">
    <location>
        <begin position="336"/>
        <end position="337"/>
    </location>
    <ligand>
        <name>GMP</name>
        <dbReference type="ChEBI" id="CHEBI:58115"/>
    </ligand>
</feature>
<evidence type="ECO:0000256" key="13">
    <source>
        <dbReference type="PIRSR" id="PIRSR601233-2"/>
    </source>
</evidence>
<dbReference type="EC" id="6.5.1.-" evidence="15"/>
<keyword evidence="5 13" id="KW-0547">Nucleotide-binding</keyword>
<feature type="binding site" evidence="13">
    <location>
        <begin position="381"/>
        <end position="384"/>
    </location>
    <ligand>
        <name>GMP</name>
        <dbReference type="ChEBI" id="CHEBI:58115"/>
    </ligand>
</feature>
<dbReference type="PANTHER" id="PTHR11118">
    <property type="entry name" value="RNA-SPLICING LIGASE RTCB HOMOLOG"/>
    <property type="match status" value="1"/>
</dbReference>
<dbReference type="FunFam" id="3.90.1860.10:FF:000001">
    <property type="entry name" value="tRNA-splicing ligase RtcB homolog"/>
    <property type="match status" value="1"/>
</dbReference>
<feature type="binding site" evidence="14">
    <location>
        <position position="211"/>
    </location>
    <ligand>
        <name>Mn(2+)</name>
        <dbReference type="ChEBI" id="CHEBI:29035"/>
        <label>1</label>
    </ligand>
</feature>
<evidence type="ECO:0000256" key="12">
    <source>
        <dbReference type="PIRSR" id="PIRSR601233-1"/>
    </source>
</evidence>
<proteinExistence type="inferred from homology"/>
<keyword evidence="4 14" id="KW-0479">Metal-binding</keyword>
<dbReference type="GO" id="GO:0003972">
    <property type="term" value="F:RNA ligase (ATP) activity"/>
    <property type="evidence" value="ECO:0007669"/>
    <property type="project" value="TreeGrafter"/>
</dbReference>
<dbReference type="InterPro" id="IPR001233">
    <property type="entry name" value="RtcB"/>
</dbReference>
<evidence type="ECO:0000256" key="10">
    <source>
        <dbReference type="ARBA" id="ARBA00047746"/>
    </source>
</evidence>
<evidence type="ECO:0000256" key="2">
    <source>
        <dbReference type="ARBA" id="ARBA00011245"/>
    </source>
</evidence>
<dbReference type="GO" id="GO:0005525">
    <property type="term" value="F:GTP binding"/>
    <property type="evidence" value="ECO:0007669"/>
    <property type="project" value="UniProtKB-KW"/>
</dbReference>
<keyword evidence="3 15" id="KW-0436">Ligase</keyword>
<feature type="binding site" evidence="13">
    <location>
        <position position="388"/>
    </location>
    <ligand>
        <name>GMP</name>
        <dbReference type="ChEBI" id="CHEBI:58115"/>
    </ligand>
</feature>
<evidence type="ECO:0000256" key="5">
    <source>
        <dbReference type="ARBA" id="ARBA00022741"/>
    </source>
</evidence>
<name>A0A1J5TDU4_9ARCH</name>
<dbReference type="SUPFAM" id="SSF103365">
    <property type="entry name" value="Hypothetical protein PH1602"/>
    <property type="match status" value="1"/>
</dbReference>
<evidence type="ECO:0000256" key="7">
    <source>
        <dbReference type="ARBA" id="ARBA00023211"/>
    </source>
</evidence>
<feature type="binding site" evidence="13">
    <location>
        <begin position="407"/>
        <end position="410"/>
    </location>
    <ligand>
        <name>GMP</name>
        <dbReference type="ChEBI" id="CHEBI:58115"/>
    </ligand>
</feature>
<dbReference type="PROSITE" id="PS01288">
    <property type="entry name" value="UPF0027"/>
    <property type="match status" value="1"/>
</dbReference>
<evidence type="ECO:0000256" key="8">
    <source>
        <dbReference type="ARBA" id="ARBA00033766"/>
    </source>
</evidence>
<dbReference type="Gene3D" id="3.90.1860.10">
    <property type="entry name" value="tRNA-splicing ligase RtcB"/>
    <property type="match status" value="1"/>
</dbReference>
<dbReference type="GO" id="GO:0046872">
    <property type="term" value="F:metal ion binding"/>
    <property type="evidence" value="ECO:0007669"/>
    <property type="project" value="UniProtKB-UniRule"/>
</dbReference>
<dbReference type="PANTHER" id="PTHR11118:SF1">
    <property type="entry name" value="RNA-SPLICING LIGASE RTCB HOMOLOG"/>
    <property type="match status" value="1"/>
</dbReference>
<evidence type="ECO:0000256" key="11">
    <source>
        <dbReference type="ARBA" id="ARBA00049514"/>
    </source>
</evidence>
<evidence type="ECO:0000256" key="3">
    <source>
        <dbReference type="ARBA" id="ARBA00022598"/>
    </source>
</evidence>
<evidence type="ECO:0000256" key="14">
    <source>
        <dbReference type="PIRSR" id="PIRSR601233-3"/>
    </source>
</evidence>
<evidence type="ECO:0000256" key="6">
    <source>
        <dbReference type="ARBA" id="ARBA00023134"/>
    </source>
</evidence>
<reference evidence="16 17" key="1">
    <citation type="submission" date="2016-08" db="EMBL/GenBank/DDBJ databases">
        <title>New Insights into Marine Group III Euryarchaeota, from dark to light.</title>
        <authorList>
            <person name="Haro-Moreno J.M."/>
            <person name="Rodriguez-Valera F."/>
            <person name="Lopez-Garcia P."/>
            <person name="Moreira D."/>
            <person name="Martin-Cuadrado A.B."/>
        </authorList>
    </citation>
    <scope>NUCLEOTIDE SEQUENCE [LARGE SCALE GENOMIC DNA]</scope>
    <source>
        <strain evidence="16">CG-Bathy1</strain>
    </source>
</reference>
<dbReference type="GO" id="GO:0170057">
    <property type="term" value="F:RNA ligase (GTP) activity"/>
    <property type="evidence" value="ECO:0007669"/>
    <property type="project" value="UniProtKB-EC"/>
</dbReference>
<keyword evidence="6 13" id="KW-0342">GTP-binding</keyword>
<protein>
    <recommendedName>
        <fullName evidence="8 15">tRNA-splicing ligase RtcB</fullName>
        <ecNumber evidence="15">6.5.1.-</ecNumber>
    </recommendedName>
</protein>
<comment type="catalytic activity">
    <reaction evidence="10">
        <text>a 3'-end 3'-phospho-ribonucleotide-RNA + a 5'-end dephospho-ribonucleoside-RNA + GTP = a ribonucleotidyl-ribonucleotide-RNA + GMP + diphosphate</text>
        <dbReference type="Rhea" id="RHEA:68076"/>
        <dbReference type="Rhea" id="RHEA-COMP:10463"/>
        <dbReference type="Rhea" id="RHEA-COMP:13936"/>
        <dbReference type="Rhea" id="RHEA-COMP:17355"/>
        <dbReference type="ChEBI" id="CHEBI:33019"/>
        <dbReference type="ChEBI" id="CHEBI:37565"/>
        <dbReference type="ChEBI" id="CHEBI:58115"/>
        <dbReference type="ChEBI" id="CHEBI:83062"/>
        <dbReference type="ChEBI" id="CHEBI:138284"/>
        <dbReference type="ChEBI" id="CHEBI:173118"/>
        <dbReference type="EC" id="6.5.1.8"/>
    </reaction>
</comment>
<comment type="caution">
    <text evidence="16">The sequence shown here is derived from an EMBL/GenBank/DDBJ whole genome shotgun (WGS) entry which is preliminary data.</text>
</comment>
<evidence type="ECO:0000256" key="4">
    <source>
        <dbReference type="ARBA" id="ARBA00022723"/>
    </source>
</evidence>
<feature type="binding site" evidence="13">
    <location>
        <position position="484"/>
    </location>
    <ligand>
        <name>GMP</name>
        <dbReference type="ChEBI" id="CHEBI:58115"/>
    </ligand>
</feature>
<feature type="active site" description="GMP-histidine intermediate" evidence="12">
    <location>
        <position position="407"/>
    </location>
</feature>
<sequence>MDSNVSEKLEEDKENVYTIPKTGKMNVPGRIYSSPALLTQTGMENALQQVVNVASLPGIVDASLAMPDIHWGYGFPIGGVAAFSTEEEENGMGVISPGGVGFDINCGVRLLKTELSEQDVRERLPQLMDELYRNVPAGLGSKGRIKLSNKELENVLNEGAKWAKDNGYLWDKDMQFLEENGRMENVQIEEVSEKAKKRGIPQLGSLGSGNHFLEIQKVDEIYDEKTAKIYGLERGKVVVMMHCGSRGCGHQVCQDHIKPVINASIREGIELKDKQLASAPLDSREAENYIGAMNAAANYAWANRSLIAHWTRESFSNVFKEEAETLGMETVYDVSHNIAKFERHNGKNVCVHRKGATRALAPNSIDVPQKYRDVGQPVLIPGDMGTCSYVLAGAEGAMKETFGSTCHGAGRALSRKAASKKFNGEELINKMWKNNKIYVKARSPKVVSEEAPGAYKDVTSIVDVCEKVGISTKVAKLKPIGVIKG</sequence>
<evidence type="ECO:0000256" key="9">
    <source>
        <dbReference type="ARBA" id="ARBA00045316"/>
    </source>
</evidence>
<comment type="catalytic activity">
    <reaction evidence="11">
        <text>a 3'-end 2',3'-cyclophospho-ribonucleotide-RNA + a 5'-end dephospho-ribonucleoside-RNA + GTP + H2O = a ribonucleotidyl-ribonucleotide-RNA + GMP + diphosphate + H(+)</text>
        <dbReference type="Rhea" id="RHEA:68080"/>
        <dbReference type="Rhea" id="RHEA-COMP:10464"/>
        <dbReference type="Rhea" id="RHEA-COMP:13936"/>
        <dbReference type="Rhea" id="RHEA-COMP:17355"/>
        <dbReference type="ChEBI" id="CHEBI:15377"/>
        <dbReference type="ChEBI" id="CHEBI:15378"/>
        <dbReference type="ChEBI" id="CHEBI:33019"/>
        <dbReference type="ChEBI" id="CHEBI:37565"/>
        <dbReference type="ChEBI" id="CHEBI:58115"/>
        <dbReference type="ChEBI" id="CHEBI:83064"/>
        <dbReference type="ChEBI" id="CHEBI:138284"/>
        <dbReference type="ChEBI" id="CHEBI:173118"/>
        <dbReference type="EC" id="6.5.1.8"/>
    </reaction>
</comment>
<comment type="similarity">
    <text evidence="1 15">Belongs to the RtcB family.</text>
</comment>
<dbReference type="GO" id="GO:0006388">
    <property type="term" value="P:tRNA splicing, via endonucleolytic cleavage and ligation"/>
    <property type="evidence" value="ECO:0007669"/>
    <property type="project" value="UniProtKB-ARBA"/>
</dbReference>
<dbReference type="Proteomes" id="UP000183815">
    <property type="component" value="Unassembled WGS sequence"/>
</dbReference>
<dbReference type="AlphaFoldDB" id="A0A1J5TDU4"/>
<evidence type="ECO:0000256" key="1">
    <source>
        <dbReference type="ARBA" id="ARBA00008071"/>
    </source>
</evidence>
<comment type="cofactor">
    <cofactor evidence="14 15">
        <name>Mn(2+)</name>
        <dbReference type="ChEBI" id="CHEBI:29035"/>
    </cofactor>
    <text evidence="14 15">Binds 2 manganese ions per subunit.</text>
</comment>
<evidence type="ECO:0000313" key="16">
    <source>
        <dbReference type="EMBL" id="OIR19097.1"/>
    </source>
</evidence>
<gene>
    <name evidence="15" type="primary">rtcB</name>
    <name evidence="16" type="ORF">BEU04_04315</name>
</gene>
<feature type="binding site" evidence="14">
    <location>
        <position position="103"/>
    </location>
    <ligand>
        <name>Mn(2+)</name>
        <dbReference type="ChEBI" id="CHEBI:29035"/>
        <label>1</label>
    </ligand>
</feature>
<accession>A0A1J5TDU4</accession>